<evidence type="ECO:0000313" key="8">
    <source>
        <dbReference type="Proteomes" id="UP000574191"/>
    </source>
</evidence>
<protein>
    <submittedName>
        <fullName evidence="7">TRPM7 protein</fullName>
    </submittedName>
</protein>
<feature type="non-terminal residue" evidence="7">
    <location>
        <position position="1"/>
    </location>
</feature>
<keyword evidence="8" id="KW-1185">Reference proteome</keyword>
<evidence type="ECO:0000256" key="1">
    <source>
        <dbReference type="ARBA" id="ARBA00022527"/>
    </source>
</evidence>
<dbReference type="InterPro" id="IPR004166">
    <property type="entry name" value="a-kinase_dom"/>
</dbReference>
<sequence>GEPVTVYRLEESSPSILNNSMSSWSQLGLCAKIEFLSKEEMGGGLRRALKVVCTWSEYDILKSGHLYIIKSFLPEVVNTWSSIYKEDTVLHLCLREIQQQRAAQKLTFAFNQMKPKSIPYSPRFLEVFLLYCHSAGQWFAVEECMTGEFRKYNNNNGDEIIPTNMLEEVMLAFSHWTYEYTRGELLVLDLQG</sequence>
<keyword evidence="1" id="KW-0723">Serine/threonine-protein kinase</keyword>
<evidence type="ECO:0000259" key="6">
    <source>
        <dbReference type="PROSITE" id="PS51158"/>
    </source>
</evidence>
<evidence type="ECO:0000313" key="7">
    <source>
        <dbReference type="EMBL" id="NXR96943.1"/>
    </source>
</evidence>
<organism evidence="7 8">
    <name type="scientific">Hypocryptadius cinnamomeus</name>
    <dbReference type="NCBI Taxonomy" id="589841"/>
    <lineage>
        <taxon>Eukaryota</taxon>
        <taxon>Metazoa</taxon>
        <taxon>Chordata</taxon>
        <taxon>Craniata</taxon>
        <taxon>Vertebrata</taxon>
        <taxon>Euteleostomi</taxon>
        <taxon>Archelosauria</taxon>
        <taxon>Archosauria</taxon>
        <taxon>Dinosauria</taxon>
        <taxon>Saurischia</taxon>
        <taxon>Theropoda</taxon>
        <taxon>Coelurosauria</taxon>
        <taxon>Aves</taxon>
        <taxon>Neognathae</taxon>
        <taxon>Neoaves</taxon>
        <taxon>Telluraves</taxon>
        <taxon>Australaves</taxon>
        <taxon>Passeriformes</taxon>
        <taxon>Sylvioidea</taxon>
        <taxon>Zosteropidae</taxon>
        <taxon>Hypocryptadius</taxon>
    </lineage>
</organism>
<dbReference type="Pfam" id="PF02816">
    <property type="entry name" value="Alpha_kinase"/>
    <property type="match status" value="1"/>
</dbReference>
<dbReference type="EMBL" id="VYZP01211124">
    <property type="protein sequence ID" value="NXR96943.1"/>
    <property type="molecule type" value="Genomic_DNA"/>
</dbReference>
<dbReference type="OrthoDB" id="301415at2759"/>
<dbReference type="SMART" id="SM00811">
    <property type="entry name" value="Alpha_kinase"/>
    <property type="match status" value="1"/>
</dbReference>
<dbReference type="PANTHER" id="PTHR45992">
    <property type="entry name" value="EUKARYOTIC ELONGATION FACTOR 2 KINASE-RELATED"/>
    <property type="match status" value="1"/>
</dbReference>
<dbReference type="GO" id="GO:0004674">
    <property type="term" value="F:protein serine/threonine kinase activity"/>
    <property type="evidence" value="ECO:0007669"/>
    <property type="project" value="UniProtKB-KW"/>
</dbReference>
<evidence type="ECO:0000256" key="2">
    <source>
        <dbReference type="ARBA" id="ARBA00022679"/>
    </source>
</evidence>
<dbReference type="InterPro" id="IPR011009">
    <property type="entry name" value="Kinase-like_dom_sf"/>
</dbReference>
<evidence type="ECO:0000256" key="5">
    <source>
        <dbReference type="ARBA" id="ARBA00022840"/>
    </source>
</evidence>
<evidence type="ECO:0000256" key="4">
    <source>
        <dbReference type="ARBA" id="ARBA00022777"/>
    </source>
</evidence>
<accession>A0A7L2QK08</accession>
<keyword evidence="2" id="KW-0808">Transferase</keyword>
<keyword evidence="3" id="KW-0547">Nucleotide-binding</keyword>
<keyword evidence="4" id="KW-0418">Kinase</keyword>
<dbReference type="AlphaFoldDB" id="A0A7L2QK08"/>
<dbReference type="Gene3D" id="3.20.200.10">
    <property type="entry name" value="MHCK/EF2 kinase"/>
    <property type="match status" value="1"/>
</dbReference>
<dbReference type="Proteomes" id="UP000574191">
    <property type="component" value="Unassembled WGS sequence"/>
</dbReference>
<gene>
    <name evidence="7" type="primary">Trpm7</name>
    <name evidence="7" type="ORF">HYPCIN_R13773</name>
</gene>
<dbReference type="FunFam" id="3.30.200.20:FF:000129">
    <property type="entry name" value="Transient receptor potential cation channel, subfamily M, member 7"/>
    <property type="match status" value="1"/>
</dbReference>
<dbReference type="GO" id="GO:0005524">
    <property type="term" value="F:ATP binding"/>
    <property type="evidence" value="ECO:0007669"/>
    <property type="project" value="UniProtKB-KW"/>
</dbReference>
<comment type="caution">
    <text evidence="7">The sequence shown here is derived from an EMBL/GenBank/DDBJ whole genome shotgun (WGS) entry which is preliminary data.</text>
</comment>
<dbReference type="InterPro" id="IPR051852">
    <property type="entry name" value="Alpha-type_PK"/>
</dbReference>
<dbReference type="PROSITE" id="PS51158">
    <property type="entry name" value="ALPHA_KINASE"/>
    <property type="match status" value="1"/>
</dbReference>
<feature type="domain" description="Alpha-type protein kinase" evidence="6">
    <location>
        <begin position="16"/>
        <end position="192"/>
    </location>
</feature>
<evidence type="ECO:0000256" key="3">
    <source>
        <dbReference type="ARBA" id="ARBA00022741"/>
    </source>
</evidence>
<proteinExistence type="predicted"/>
<dbReference type="Gene3D" id="3.30.200.20">
    <property type="entry name" value="Phosphorylase Kinase, domain 1"/>
    <property type="match status" value="1"/>
</dbReference>
<dbReference type="SUPFAM" id="SSF56112">
    <property type="entry name" value="Protein kinase-like (PK-like)"/>
    <property type="match status" value="1"/>
</dbReference>
<name>A0A7L2QK08_9PASS</name>
<reference evidence="7 8" key="1">
    <citation type="submission" date="2019-09" db="EMBL/GenBank/DDBJ databases">
        <title>Bird 10,000 Genomes (B10K) Project - Family phase.</title>
        <authorList>
            <person name="Zhang G."/>
        </authorList>
    </citation>
    <scope>NUCLEOTIDE SEQUENCE [LARGE SCALE GENOMIC DNA]</scope>
    <source>
        <strain evidence="7">B10K-DU-002-83</strain>
    </source>
</reference>
<keyword evidence="5" id="KW-0067">ATP-binding</keyword>
<feature type="non-terminal residue" evidence="7">
    <location>
        <position position="192"/>
    </location>
</feature>